<keyword evidence="1" id="KW-0732">Signal</keyword>
<dbReference type="Pfam" id="PF00395">
    <property type="entry name" value="SLH"/>
    <property type="match status" value="2"/>
</dbReference>
<dbReference type="Proteomes" id="UP000306980">
    <property type="component" value="Unassembled WGS sequence"/>
</dbReference>
<protein>
    <recommendedName>
        <fullName evidence="2">SLH domain-containing protein</fullName>
    </recommendedName>
</protein>
<dbReference type="AlphaFoldDB" id="A0A5S3QIX8"/>
<evidence type="ECO:0000259" key="2">
    <source>
        <dbReference type="PROSITE" id="PS51272"/>
    </source>
</evidence>
<dbReference type="Gene3D" id="2.60.40.10">
    <property type="entry name" value="Immunoglobulins"/>
    <property type="match status" value="1"/>
</dbReference>
<name>A0A5S3QIX8_9BACI</name>
<dbReference type="InterPro" id="IPR003343">
    <property type="entry name" value="Big_2"/>
</dbReference>
<dbReference type="Gene3D" id="2.60.40.1080">
    <property type="match status" value="2"/>
</dbReference>
<dbReference type="SUPFAM" id="SSF49373">
    <property type="entry name" value="Invasin/intimin cell-adhesion fragments"/>
    <property type="match status" value="1"/>
</dbReference>
<proteinExistence type="predicted"/>
<dbReference type="InterPro" id="IPR001119">
    <property type="entry name" value="SLH_dom"/>
</dbReference>
<dbReference type="SMART" id="SM00635">
    <property type="entry name" value="BID_2"/>
    <property type="match status" value="2"/>
</dbReference>
<dbReference type="InterPro" id="IPR008964">
    <property type="entry name" value="Invasin/intimin_cell_adhesion"/>
</dbReference>
<evidence type="ECO:0000313" key="4">
    <source>
        <dbReference type="Proteomes" id="UP000306980"/>
    </source>
</evidence>
<accession>A0A5S3QIX8</accession>
<dbReference type="InterPro" id="IPR013783">
    <property type="entry name" value="Ig-like_fold"/>
</dbReference>
<sequence>MILCLALVGTYMKPPILTGKNARRKQSMSNTKKIRNIAVSSMAATAAVAAVAPVVSADSINFSDVQKGDSHYDGIMALAEQGIVAGYEDGSFGVYDNVTRQQVAVMLANALDLGTPSDIDSVLSAYDDVDADSLYAEQIAAVTEAGAFTGNNGKFNPSKEISREQMASVLVSGLGLEDYVSGDDVDVNLDNVSQSHADNVQVLANLGLTVALDDFHPSEKISRGAFATMLHGALNVEQPATLEIEKVNAAGNNDLTATINGSVTSADRVTISLDEENVIEADLDDEGNFTFTTDKLKQGEYTATVVAHQGEETVERTVDFTVGLEVNAVTATTLAVDKDTDEQFLEFAINESDKNIDVATLVENGYDVEFQSTNTDVLANKSTGELNQSKLSGVEQFEYKVVVTKDDVTIESDLTEVNVESYASSVTSISDYDLLFDTNVVNKGGVISVTDEKVSLNNFDVTYKNGDEAEINGTNSQVDFSSSDESVALIDEDGNITPVSAGQVTFTIEAGNVEEQVTVTVSDEEREATSAELSKETIGLVSSAEDTFELTVTDQFGDAVKGFDKDIANVKNSDNEQILAVTNGPDTDSTDAEGKRTFTVEADDTNEGTGALEVTNAAGDVLGTIDVTVDADTEVASRQLELASDAADTTLDLNPLDTDKEVTLALNEYNASGLKIGGYDFSSGDYTVESSNTDVITADSEDGQINVTAESEGTAKVLVKEGSVVRYEMDITVEDTTPSVSNVSFQENIEITSAGTLNLEDDILDNVSLTSEGTVAYEVDNGDVVAYIDVDDEDDITLGTIDVLSNDFDNAQFVNDSDSDNIELAKNYDDDASEITGFESSDEGTVVVRFTAEGETNAKAARSIHVNVE</sequence>
<feature type="domain" description="SLH" evidence="2">
    <location>
        <begin position="122"/>
        <end position="184"/>
    </location>
</feature>
<reference evidence="3 4" key="1">
    <citation type="submission" date="2019-05" db="EMBL/GenBank/DDBJ databases">
        <title>Genomic analysis of Lentibacillus sp. NKC220-2.</title>
        <authorList>
            <person name="Oh Y.J."/>
        </authorList>
    </citation>
    <scope>NUCLEOTIDE SEQUENCE [LARGE SCALE GENOMIC DNA]</scope>
    <source>
        <strain evidence="3 4">NKC220-2</strain>
    </source>
</reference>
<evidence type="ECO:0000313" key="3">
    <source>
        <dbReference type="EMBL" id="TMN21778.1"/>
    </source>
</evidence>
<evidence type="ECO:0000256" key="1">
    <source>
        <dbReference type="ARBA" id="ARBA00022729"/>
    </source>
</evidence>
<feature type="domain" description="SLH" evidence="2">
    <location>
        <begin position="58"/>
        <end position="121"/>
    </location>
</feature>
<dbReference type="OrthoDB" id="2867478at2"/>
<dbReference type="Pfam" id="PF02368">
    <property type="entry name" value="Big_2"/>
    <property type="match status" value="1"/>
</dbReference>
<dbReference type="EMBL" id="VCIA01000001">
    <property type="protein sequence ID" value="TMN21778.1"/>
    <property type="molecule type" value="Genomic_DNA"/>
</dbReference>
<comment type="caution">
    <text evidence="3">The sequence shown here is derived from an EMBL/GenBank/DDBJ whole genome shotgun (WGS) entry which is preliminary data.</text>
</comment>
<organism evidence="3 4">
    <name type="scientific">Lentibacillus cibarius</name>
    <dbReference type="NCBI Taxonomy" id="2583219"/>
    <lineage>
        <taxon>Bacteria</taxon>
        <taxon>Bacillati</taxon>
        <taxon>Bacillota</taxon>
        <taxon>Bacilli</taxon>
        <taxon>Bacillales</taxon>
        <taxon>Bacillaceae</taxon>
        <taxon>Lentibacillus</taxon>
    </lineage>
</organism>
<dbReference type="PROSITE" id="PS51272">
    <property type="entry name" value="SLH"/>
    <property type="match status" value="2"/>
</dbReference>
<gene>
    <name evidence="3" type="ORF">FFL34_06385</name>
</gene>